<gene>
    <name evidence="1" type="ordered locus">Rru_A1372</name>
</gene>
<proteinExistence type="predicted"/>
<dbReference type="EMBL" id="CP000230">
    <property type="protein sequence ID" value="ABC22173.1"/>
    <property type="molecule type" value="Genomic_DNA"/>
</dbReference>
<dbReference type="STRING" id="269796.Rru_A1372"/>
<evidence type="ECO:0000313" key="2">
    <source>
        <dbReference type="Proteomes" id="UP000001929"/>
    </source>
</evidence>
<dbReference type="Proteomes" id="UP000001929">
    <property type="component" value="Chromosome"/>
</dbReference>
<dbReference type="KEGG" id="rru:Rru_A1372"/>
<protein>
    <submittedName>
        <fullName evidence="1">Uncharacterized protein</fullName>
    </submittedName>
</protein>
<dbReference type="PhylomeDB" id="Q2RUM2"/>
<accession>Q2RUM2</accession>
<evidence type="ECO:0000313" key="1">
    <source>
        <dbReference type="EMBL" id="ABC22173.1"/>
    </source>
</evidence>
<dbReference type="HOGENOM" id="CLU_979622_0_0_5"/>
<reference evidence="1 2" key="1">
    <citation type="journal article" date="2011" name="Stand. Genomic Sci.">
        <title>Complete genome sequence of Rhodospirillum rubrum type strain (S1).</title>
        <authorList>
            <person name="Munk A.C."/>
            <person name="Copeland A."/>
            <person name="Lucas S."/>
            <person name="Lapidus A."/>
            <person name="Del Rio T.G."/>
            <person name="Barry K."/>
            <person name="Detter J.C."/>
            <person name="Hammon N."/>
            <person name="Israni S."/>
            <person name="Pitluck S."/>
            <person name="Brettin T."/>
            <person name="Bruce D."/>
            <person name="Han C."/>
            <person name="Tapia R."/>
            <person name="Gilna P."/>
            <person name="Schmutz J."/>
            <person name="Larimer F."/>
            <person name="Land M."/>
            <person name="Kyrpides N.C."/>
            <person name="Mavromatis K."/>
            <person name="Richardson P."/>
            <person name="Rohde M."/>
            <person name="Goker M."/>
            <person name="Klenk H.P."/>
            <person name="Zhang Y."/>
            <person name="Roberts G.P."/>
            <person name="Reslewic S."/>
            <person name="Schwartz D.C."/>
        </authorList>
    </citation>
    <scope>NUCLEOTIDE SEQUENCE [LARGE SCALE GENOMIC DNA]</scope>
    <source>
        <strain evidence="2">ATCC 11170 / ATH 1.1.1 / DSM 467 / LMG 4362 / NCIMB 8255 / S1</strain>
    </source>
</reference>
<organism evidence="1 2">
    <name type="scientific">Rhodospirillum rubrum (strain ATCC 11170 / ATH 1.1.1 / DSM 467 / LMG 4362 / NCIMB 8255 / S1)</name>
    <dbReference type="NCBI Taxonomy" id="269796"/>
    <lineage>
        <taxon>Bacteria</taxon>
        <taxon>Pseudomonadati</taxon>
        <taxon>Pseudomonadota</taxon>
        <taxon>Alphaproteobacteria</taxon>
        <taxon>Rhodospirillales</taxon>
        <taxon>Rhodospirillaceae</taxon>
        <taxon>Rhodospirillum</taxon>
    </lineage>
</organism>
<name>Q2RUM2_RHORT</name>
<dbReference type="RefSeq" id="WP_011389126.1">
    <property type="nucleotide sequence ID" value="NC_007643.1"/>
</dbReference>
<dbReference type="AlphaFoldDB" id="Q2RUM2"/>
<keyword evidence="2" id="KW-1185">Reference proteome</keyword>
<sequence>MLTLGCPLRFPTLPGLVVYQDDEDPKRFHVLATTIGLAKRADGGPAFSVVSASRNGPAFISLTAELGATPAQEAAVRALLADGEVAALRLRPTDPTGSWSEIAVPAQPVSDAVLVPPLFSAGEARLVLGDGAELLADIVQAPSLFGANTASFSLILEKGTAQLADLVEGDGPIGTIRYDISFPARVPALTLAVKAHGEGPQEGETVEAAVLRGALEVTAFDAEGERPALVTTAAVLDVAAELWRRRPPGTRSLRVDPGAIIPCHLTVIAPLRALVPAALWEGLG</sequence>
<dbReference type="PATRIC" id="fig|269796.9.peg.1440"/>
<dbReference type="EnsemblBacteria" id="ABC22173">
    <property type="protein sequence ID" value="ABC22173"/>
    <property type="gene ID" value="Rru_A1372"/>
</dbReference>